<dbReference type="Proteomes" id="UP000639396">
    <property type="component" value="Unassembled WGS sequence"/>
</dbReference>
<dbReference type="GO" id="GO:0006011">
    <property type="term" value="P:UDP-alpha-D-glucose metabolic process"/>
    <property type="evidence" value="ECO:0007669"/>
    <property type="project" value="InterPro"/>
</dbReference>
<evidence type="ECO:0000256" key="1">
    <source>
        <dbReference type="ARBA" id="ARBA00004162"/>
    </source>
</evidence>
<dbReference type="PANTHER" id="PTHR39083:SF1">
    <property type="entry name" value="CYCLIC DI-GMP-BINDING PROTEIN"/>
    <property type="match status" value="1"/>
</dbReference>
<name>A0A927H3H0_9BACL</name>
<proteinExistence type="predicted"/>
<dbReference type="Pfam" id="PF03170">
    <property type="entry name" value="BcsB"/>
    <property type="match status" value="1"/>
</dbReference>
<feature type="transmembrane region" description="Helical" evidence="6">
    <location>
        <begin position="658"/>
        <end position="680"/>
    </location>
</feature>
<dbReference type="RefSeq" id="WP_190931944.1">
    <property type="nucleotide sequence ID" value="NZ_JACXJA010000056.1"/>
</dbReference>
<dbReference type="Gene3D" id="2.60.120.260">
    <property type="entry name" value="Galactose-binding domain-like"/>
    <property type="match status" value="2"/>
</dbReference>
<keyword evidence="9" id="KW-1185">Reference proteome</keyword>
<dbReference type="InterPro" id="IPR018513">
    <property type="entry name" value="Cell_synthase_bac"/>
</dbReference>
<sequence>MKKTIALLTLLSFCLLSAGQAASAAPDADGTRLLQTVFTDNETSLTGMRSSKQKLFQIPDYWNVQEVNLKLDYVVTPLAKELISSVTLWINGKPFHSFRPGTGEKGLQQLTIAVPKEWLKQGDNTIEIQGYVRTEDQQACSIVEAPDQWLQLHNTSSIDVRYTSLPMEGTIADFAKRFAGPDTVYAGGSVITVPDRSETAELEAAVHVLSGFAKLNSWDDKDIPLLPYSAEALKEKELVVLVGLYDRLPEEIRSLIGSDEMSGKAWLRLLNQEGQPMLVVTSQNAELLKKAARLTANPELMSQIAGEAKAVDESTDVSTPSVSFSSRVSFTENGDELKGPHHQERSYYINLPANRSIADSGRISLDYRYSQNLDFNRSLVTVSINDTPIGSKKLTKEMANGDRATFAIPTDLNVSGNFAVTVGFDLEMIDAACTQNEEQTPWAYISNESMIDFKTKDRTELLFNHYPYPFLRDGAYNQVAVVLPQERDAYTYRTFSNLFNLLGRYAVANTGDVKVYPDTAQESELKDRNIIAIGTYQDNKWIRDQNKNLYFQYDDKGTAIKSNEKKSIDSEYGARIGTLQLLPSPFSSSTGMLVVTGARSESYYLASKLLATEKAKWSVYGDGVTADKDGNVNAYRFKKQAGEKTDSVFADIAKRSDVLGFLAAVGLAACLALVSLALLIRKYRKK</sequence>
<keyword evidence="4 6" id="KW-1133">Transmembrane helix</keyword>
<dbReference type="GO" id="GO:0005886">
    <property type="term" value="C:plasma membrane"/>
    <property type="evidence" value="ECO:0007669"/>
    <property type="project" value="UniProtKB-SubCell"/>
</dbReference>
<reference evidence="8" key="1">
    <citation type="submission" date="2020-09" db="EMBL/GenBank/DDBJ databases">
        <title>A novel bacterium of genus Paenibacillus, isolated from South China Sea.</title>
        <authorList>
            <person name="Huang H."/>
            <person name="Mo K."/>
            <person name="Hu Y."/>
        </authorList>
    </citation>
    <scope>NUCLEOTIDE SEQUENCE</scope>
    <source>
        <strain evidence="8">IB182363</strain>
    </source>
</reference>
<keyword evidence="3 6" id="KW-0812">Transmembrane</keyword>
<accession>A0A927H3H0</accession>
<evidence type="ECO:0000256" key="6">
    <source>
        <dbReference type="SAM" id="Phobius"/>
    </source>
</evidence>
<comment type="caution">
    <text evidence="8">The sequence shown here is derived from an EMBL/GenBank/DDBJ whole genome shotgun (WGS) entry which is preliminary data.</text>
</comment>
<feature type="signal peptide" evidence="7">
    <location>
        <begin position="1"/>
        <end position="24"/>
    </location>
</feature>
<feature type="chain" id="PRO_5037346821" evidence="7">
    <location>
        <begin position="25"/>
        <end position="686"/>
    </location>
</feature>
<keyword evidence="2" id="KW-1003">Cell membrane</keyword>
<keyword evidence="7" id="KW-0732">Signal</keyword>
<keyword evidence="5 6" id="KW-0472">Membrane</keyword>
<evidence type="ECO:0000313" key="8">
    <source>
        <dbReference type="EMBL" id="MBD2866327.1"/>
    </source>
</evidence>
<evidence type="ECO:0000256" key="4">
    <source>
        <dbReference type="ARBA" id="ARBA00022989"/>
    </source>
</evidence>
<gene>
    <name evidence="8" type="ORF">IDH45_30565</name>
</gene>
<evidence type="ECO:0000313" key="9">
    <source>
        <dbReference type="Proteomes" id="UP000639396"/>
    </source>
</evidence>
<comment type="subcellular location">
    <subcellularLocation>
        <location evidence="1">Cell membrane</location>
        <topology evidence="1">Single-pass membrane protein</topology>
    </subcellularLocation>
</comment>
<evidence type="ECO:0000256" key="7">
    <source>
        <dbReference type="SAM" id="SignalP"/>
    </source>
</evidence>
<dbReference type="PANTHER" id="PTHR39083">
    <property type="entry name" value="CYCLIC DI-GMP-BINDING PROTEIN"/>
    <property type="match status" value="1"/>
</dbReference>
<dbReference type="EMBL" id="JACXJA010000056">
    <property type="protein sequence ID" value="MBD2866327.1"/>
    <property type="molecule type" value="Genomic_DNA"/>
</dbReference>
<organism evidence="8 9">
    <name type="scientific">Paenibacillus oceani</name>
    <dbReference type="NCBI Taxonomy" id="2772510"/>
    <lineage>
        <taxon>Bacteria</taxon>
        <taxon>Bacillati</taxon>
        <taxon>Bacillota</taxon>
        <taxon>Bacilli</taxon>
        <taxon>Bacillales</taxon>
        <taxon>Paenibacillaceae</taxon>
        <taxon>Paenibacillus</taxon>
    </lineage>
</organism>
<evidence type="ECO:0000256" key="3">
    <source>
        <dbReference type="ARBA" id="ARBA00022692"/>
    </source>
</evidence>
<protein>
    <submittedName>
        <fullName evidence="8">Cellulose biosynthesis cyclic di-GMP-binding regulatory protein BcsB</fullName>
    </submittedName>
</protein>
<evidence type="ECO:0000256" key="5">
    <source>
        <dbReference type="ARBA" id="ARBA00023136"/>
    </source>
</evidence>
<dbReference type="AlphaFoldDB" id="A0A927H3H0"/>
<evidence type="ECO:0000256" key="2">
    <source>
        <dbReference type="ARBA" id="ARBA00022475"/>
    </source>
</evidence>